<dbReference type="Gramene" id="Kaladp0037s0120.1.v1.1">
    <property type="protein sequence ID" value="Kaladp0037s0120.1.v1.1"/>
    <property type="gene ID" value="Kaladp0037s0120.v1.1"/>
</dbReference>
<dbReference type="Gene3D" id="3.30.559.10">
    <property type="entry name" value="Chloramphenicol acetyltransferase-like domain"/>
    <property type="match status" value="1"/>
</dbReference>
<evidence type="ECO:0000259" key="3">
    <source>
        <dbReference type="Pfam" id="PF16911"/>
    </source>
</evidence>
<dbReference type="OMA" id="IDDYNDM"/>
<proteinExistence type="predicted"/>
<dbReference type="InterPro" id="IPR023213">
    <property type="entry name" value="CAT-like_dom_sf"/>
</dbReference>
<evidence type="ECO:0000256" key="1">
    <source>
        <dbReference type="ARBA" id="ARBA00022679"/>
    </source>
</evidence>
<dbReference type="PANTHER" id="PTHR34375">
    <property type="entry name" value="GATA ZINC FINGER PROTEIN-RELATED"/>
    <property type="match status" value="1"/>
</dbReference>
<evidence type="ECO:0000256" key="2">
    <source>
        <dbReference type="ARBA" id="ARBA00023315"/>
    </source>
</evidence>
<reference evidence="4" key="1">
    <citation type="submission" date="2021-01" db="UniProtKB">
        <authorList>
            <consortium name="EnsemblPlants"/>
        </authorList>
    </citation>
    <scope>IDENTIFICATION</scope>
</reference>
<name>A0A7N0THJ1_KALFE</name>
<accession>A0A7N0THJ1</accession>
<dbReference type="EnsemblPlants" id="Kaladp0037s0120.1.v1.1">
    <property type="protein sequence ID" value="Kaladp0037s0120.1.v1.1"/>
    <property type="gene ID" value="Kaladp0037s0120.v1.1"/>
</dbReference>
<dbReference type="AlphaFoldDB" id="A0A7N0THJ1"/>
<organism evidence="4 5">
    <name type="scientific">Kalanchoe fedtschenkoi</name>
    <name type="common">Lavender scallops</name>
    <name type="synonym">South American air plant</name>
    <dbReference type="NCBI Taxonomy" id="63787"/>
    <lineage>
        <taxon>Eukaryota</taxon>
        <taxon>Viridiplantae</taxon>
        <taxon>Streptophyta</taxon>
        <taxon>Embryophyta</taxon>
        <taxon>Tracheophyta</taxon>
        <taxon>Spermatophyta</taxon>
        <taxon>Magnoliopsida</taxon>
        <taxon>eudicotyledons</taxon>
        <taxon>Gunneridae</taxon>
        <taxon>Pentapetalae</taxon>
        <taxon>Saxifragales</taxon>
        <taxon>Crassulaceae</taxon>
        <taxon>Kalanchoe</taxon>
    </lineage>
</organism>
<keyword evidence="1" id="KW-0808">Transferase</keyword>
<evidence type="ECO:0000313" key="4">
    <source>
        <dbReference type="EnsemblPlants" id="Kaladp0037s0120.1.v1.1"/>
    </source>
</evidence>
<dbReference type="InterPro" id="IPR031641">
    <property type="entry name" value="PapA_C"/>
</dbReference>
<keyword evidence="5" id="KW-1185">Reference proteome</keyword>
<keyword evidence="2" id="KW-0012">Acyltransferase</keyword>
<dbReference type="Gene3D" id="3.30.559.30">
    <property type="entry name" value="Nonribosomal peptide synthetase, condensation domain"/>
    <property type="match status" value="1"/>
</dbReference>
<dbReference type="PANTHER" id="PTHR34375:SF3">
    <property type="entry name" value="CONDENSATION DOMAIN-CONTAINING PROTEIN"/>
    <property type="match status" value="1"/>
</dbReference>
<evidence type="ECO:0000313" key="5">
    <source>
        <dbReference type="Proteomes" id="UP000594263"/>
    </source>
</evidence>
<dbReference type="Proteomes" id="UP000594263">
    <property type="component" value="Unplaced"/>
</dbReference>
<sequence length="471" mass="51696">MDLIKNATPVGRAMGSIEQGWCRVITGGTGVTVLTLLLSKPHDVSVIRHALLKIQKNHPLLRSRLHRHQTSNTLLSFITSPTPFIEVQELDLESTSNILRLSDGDTPLQKILEHELNENSWRSSQMLSASSSPCNDLDLFFAKTYLLPDMSKVLALRFHSSICDRTTVVSVMRELPGIILEDGGGDRVAGMRKDGGLRGEANLGIEALMPAGVAKKGLLSRGVNMLAYSLSSLRLTNLNFKDTKQPRSSQVVRMQLNSFETQNVLAGCKSRGINLCGALTAAALMAANSMKSSRDSNRKYGVVTLTDCRSTLNPPLKDYNFGFYHSAVLNTHSIKADETVWDLATRSYQALQESKNSNKHFTDMYDLNYLMCKAAENPSLTPSSSLRTSLISVFDVPVIDNSNDLAYKKVGVEDSMACVSIHGVGPSIAIFDTLRDGRLDCACVYPSPLHSREQMADLVHRMKSLLVGASY</sequence>
<feature type="domain" description="Phthiocerol/phthiodiolone dimycocerosyl transferase C-terminal" evidence="3">
    <location>
        <begin position="247"/>
        <end position="351"/>
    </location>
</feature>
<dbReference type="SUPFAM" id="SSF52777">
    <property type="entry name" value="CoA-dependent acyltransferases"/>
    <property type="match status" value="1"/>
</dbReference>
<dbReference type="GO" id="GO:0016746">
    <property type="term" value="F:acyltransferase activity"/>
    <property type="evidence" value="ECO:0007669"/>
    <property type="project" value="UniProtKB-KW"/>
</dbReference>
<protein>
    <recommendedName>
        <fullName evidence="3">Phthiocerol/phthiodiolone dimycocerosyl transferase C-terminal domain-containing protein</fullName>
    </recommendedName>
</protein>
<dbReference type="Pfam" id="PF16911">
    <property type="entry name" value="PapA_C"/>
    <property type="match status" value="1"/>
</dbReference>